<evidence type="ECO:0000313" key="1">
    <source>
        <dbReference type="EMBL" id="MBW90294.1"/>
    </source>
</evidence>
<name>A0A2P2J9Z1_RHIMU</name>
<proteinExistence type="predicted"/>
<accession>A0A2P2J9Z1</accession>
<dbReference type="AlphaFoldDB" id="A0A2P2J9Z1"/>
<dbReference type="EMBL" id="GGEC01009811">
    <property type="protein sequence ID" value="MBW90294.1"/>
    <property type="molecule type" value="Transcribed_RNA"/>
</dbReference>
<reference evidence="1" key="1">
    <citation type="submission" date="2018-02" db="EMBL/GenBank/DDBJ databases">
        <title>Rhizophora mucronata_Transcriptome.</title>
        <authorList>
            <person name="Meera S.P."/>
            <person name="Sreeshan A."/>
            <person name="Augustine A."/>
        </authorList>
    </citation>
    <scope>NUCLEOTIDE SEQUENCE</scope>
    <source>
        <tissue evidence="1">Leaf</tissue>
    </source>
</reference>
<protein>
    <submittedName>
        <fullName evidence="1">Uncharacterized protein</fullName>
    </submittedName>
</protein>
<sequence>MLRILHRREPPSVNLGDRRPSLIALACARVRHNNDQQSLTIYNLPQPFFLSLELGMTASCAGYF</sequence>
<organism evidence="1">
    <name type="scientific">Rhizophora mucronata</name>
    <name type="common">Asiatic mangrove</name>
    <dbReference type="NCBI Taxonomy" id="61149"/>
    <lineage>
        <taxon>Eukaryota</taxon>
        <taxon>Viridiplantae</taxon>
        <taxon>Streptophyta</taxon>
        <taxon>Embryophyta</taxon>
        <taxon>Tracheophyta</taxon>
        <taxon>Spermatophyta</taxon>
        <taxon>Magnoliopsida</taxon>
        <taxon>eudicotyledons</taxon>
        <taxon>Gunneridae</taxon>
        <taxon>Pentapetalae</taxon>
        <taxon>rosids</taxon>
        <taxon>fabids</taxon>
        <taxon>Malpighiales</taxon>
        <taxon>Rhizophoraceae</taxon>
        <taxon>Rhizophora</taxon>
    </lineage>
</organism>